<dbReference type="InterPro" id="IPR031583">
    <property type="entry name" value="PelD_GGDEF"/>
</dbReference>
<comment type="caution">
    <text evidence="2">The sequence shown here is derived from an EMBL/GenBank/DDBJ whole genome shotgun (WGS) entry which is preliminary data.</text>
</comment>
<dbReference type="Pfam" id="PF16963">
    <property type="entry name" value="PelD_GGDEF"/>
    <property type="match status" value="1"/>
</dbReference>
<sequence>MRRPNKETIIVGTQNHRFAWLETAGITVLTILVWSQSESVNISSIESETITESSFFWPIIGPLLIALRYGLGKGLTCALVSSIAIAAIMHLDGQTLLFPLSHAIGTVVITMIAGEFHQHWHKMNRSHALDQESINSKLESFSKHYHLLKVSHDQLEQRTAGQAYSLRTSIHALQHIATQYTDHRLTYLGHPILNLLAEVGGLEVAGIYRVNKGHIKPQAAAVLGDSHQLEQNDPMLKEALESQDVFSIASLSENQEHKSRYQICIPLVNTHGETQAVVVAESAKFFMLIPANIALLSLIANHSADLLSEEIIASTLQDHQKSYFTNYLERAKYNYQHYGANSSIIICIDRNSHNTNIPNSVFKHRRGADIYWSCTNTGQNALVVLLPLTTLENAQQYAKRLMELIHAEIPAKDHQFEMIGPLSIATDWPQIQDEIAQLGADDASLADTSDGNIAKLKRILGV</sequence>
<dbReference type="Gene3D" id="3.30.450.40">
    <property type="match status" value="1"/>
</dbReference>
<dbReference type="OrthoDB" id="5442761at2"/>
<dbReference type="RefSeq" id="WP_120028909.1">
    <property type="nucleotide sequence ID" value="NZ_QVMU01000001.1"/>
</dbReference>
<evidence type="ECO:0000313" key="3">
    <source>
        <dbReference type="Proteomes" id="UP000273252"/>
    </source>
</evidence>
<dbReference type="InterPro" id="IPR029016">
    <property type="entry name" value="GAF-like_dom_sf"/>
</dbReference>
<evidence type="ECO:0000313" key="2">
    <source>
        <dbReference type="EMBL" id="RJX75153.1"/>
    </source>
</evidence>
<accession>A0A3A6QRY5</accession>
<dbReference type="Proteomes" id="UP000273252">
    <property type="component" value="Unassembled WGS sequence"/>
</dbReference>
<gene>
    <name evidence="2" type="ORF">DZ860_00240</name>
</gene>
<reference evidence="2 3" key="1">
    <citation type="submission" date="2018-08" db="EMBL/GenBank/DDBJ databases">
        <title>Vibrio isolated from the Eastern China Marginal Seas.</title>
        <authorList>
            <person name="Li Y."/>
        </authorList>
    </citation>
    <scope>NUCLEOTIDE SEQUENCE [LARGE SCALE GENOMIC DNA]</scope>
    <source>
        <strain evidence="2 3">BEI233</strain>
    </source>
</reference>
<dbReference type="SUPFAM" id="SSF55781">
    <property type="entry name" value="GAF domain-like"/>
    <property type="match status" value="1"/>
</dbReference>
<proteinExistence type="predicted"/>
<dbReference type="AlphaFoldDB" id="A0A3A6QRY5"/>
<dbReference type="EMBL" id="QVMU01000001">
    <property type="protein sequence ID" value="RJX75153.1"/>
    <property type="molecule type" value="Genomic_DNA"/>
</dbReference>
<name>A0A3A6QRY5_9VIBR</name>
<protein>
    <recommendedName>
        <fullName evidence="1">PelD GGDEF domain-containing protein</fullName>
    </recommendedName>
</protein>
<feature type="domain" description="PelD GGDEF" evidence="1">
    <location>
        <begin position="328"/>
        <end position="427"/>
    </location>
</feature>
<dbReference type="InterPro" id="IPR038367">
    <property type="entry name" value="PelD_GGDEF_sf"/>
</dbReference>
<dbReference type="Gene3D" id="3.30.70.2880">
    <property type="match status" value="1"/>
</dbReference>
<organism evidence="2 3">
    <name type="scientific">Vibrio sinensis</name>
    <dbReference type="NCBI Taxonomy" id="2302434"/>
    <lineage>
        <taxon>Bacteria</taxon>
        <taxon>Pseudomonadati</taxon>
        <taxon>Pseudomonadota</taxon>
        <taxon>Gammaproteobacteria</taxon>
        <taxon>Vibrionales</taxon>
        <taxon>Vibrionaceae</taxon>
        <taxon>Vibrio</taxon>
    </lineage>
</organism>
<evidence type="ECO:0000259" key="1">
    <source>
        <dbReference type="Pfam" id="PF16963"/>
    </source>
</evidence>
<keyword evidence="3" id="KW-1185">Reference proteome</keyword>